<organism evidence="3 4">
    <name type="scientific">Knipowitschia caucasica</name>
    <name type="common">Caucasian dwarf goby</name>
    <name type="synonym">Pomatoschistus caucasicus</name>
    <dbReference type="NCBI Taxonomy" id="637954"/>
    <lineage>
        <taxon>Eukaryota</taxon>
        <taxon>Metazoa</taxon>
        <taxon>Chordata</taxon>
        <taxon>Craniata</taxon>
        <taxon>Vertebrata</taxon>
        <taxon>Euteleostomi</taxon>
        <taxon>Actinopterygii</taxon>
        <taxon>Neopterygii</taxon>
        <taxon>Teleostei</taxon>
        <taxon>Neoteleostei</taxon>
        <taxon>Acanthomorphata</taxon>
        <taxon>Gobiaria</taxon>
        <taxon>Gobiiformes</taxon>
        <taxon>Gobioidei</taxon>
        <taxon>Gobiidae</taxon>
        <taxon>Gobiinae</taxon>
        <taxon>Knipowitschia</taxon>
    </lineage>
</organism>
<feature type="compositionally biased region" description="Basic and acidic residues" evidence="1">
    <location>
        <begin position="85"/>
        <end position="99"/>
    </location>
</feature>
<evidence type="ECO:0000313" key="4">
    <source>
        <dbReference type="Proteomes" id="UP001497482"/>
    </source>
</evidence>
<keyword evidence="2" id="KW-0472">Membrane</keyword>
<accession>A0AAV2JIG9</accession>
<reference evidence="3 4" key="1">
    <citation type="submission" date="2024-04" db="EMBL/GenBank/DDBJ databases">
        <authorList>
            <person name="Waldvogel A.-M."/>
            <person name="Schoenle A."/>
        </authorList>
    </citation>
    <scope>NUCLEOTIDE SEQUENCE [LARGE SCALE GENOMIC DNA]</scope>
</reference>
<keyword evidence="2" id="KW-0812">Transmembrane</keyword>
<keyword evidence="4" id="KW-1185">Reference proteome</keyword>
<proteinExistence type="predicted"/>
<feature type="region of interest" description="Disordered" evidence="1">
    <location>
        <begin position="85"/>
        <end position="120"/>
    </location>
</feature>
<feature type="transmembrane region" description="Helical" evidence="2">
    <location>
        <begin position="34"/>
        <end position="52"/>
    </location>
</feature>
<gene>
    <name evidence="3" type="ORF">KC01_LOCUS8827</name>
</gene>
<dbReference type="Proteomes" id="UP001497482">
    <property type="component" value="Chromosome 13"/>
</dbReference>
<evidence type="ECO:0000256" key="1">
    <source>
        <dbReference type="SAM" id="MobiDB-lite"/>
    </source>
</evidence>
<sequence length="120" mass="13584">MLLLLSFSLLLLLGALLLLLPSLPLFLLPPAPLLLLLSPLLLFLPLSLLLTFPEPAPLFPGPVPDWVVEMEAYLKERELPWKEQRRWRHSNDKGEKPLPESRGTQQNPGNKVHSLQKTRG</sequence>
<dbReference type="AlphaFoldDB" id="A0AAV2JIG9"/>
<dbReference type="EMBL" id="OZ035835">
    <property type="protein sequence ID" value="CAL1577483.1"/>
    <property type="molecule type" value="Genomic_DNA"/>
</dbReference>
<protein>
    <submittedName>
        <fullName evidence="3">Uncharacterized protein</fullName>
    </submittedName>
</protein>
<feature type="compositionally biased region" description="Polar residues" evidence="1">
    <location>
        <begin position="102"/>
        <end position="113"/>
    </location>
</feature>
<name>A0AAV2JIG9_KNICA</name>
<evidence type="ECO:0000313" key="3">
    <source>
        <dbReference type="EMBL" id="CAL1577483.1"/>
    </source>
</evidence>
<keyword evidence="2" id="KW-1133">Transmembrane helix</keyword>
<evidence type="ECO:0000256" key="2">
    <source>
        <dbReference type="SAM" id="Phobius"/>
    </source>
</evidence>